<name>A0ABD1SLX0_9LAMI</name>
<protein>
    <submittedName>
        <fullName evidence="1">Uncharacterized protein</fullName>
    </submittedName>
</protein>
<proteinExistence type="predicted"/>
<accession>A0ABD1SLX0</accession>
<dbReference type="EMBL" id="JBFOLJ010000010">
    <property type="protein sequence ID" value="KAL2501724.1"/>
    <property type="molecule type" value="Genomic_DNA"/>
</dbReference>
<sequence>MSGWMPSTPGDCTGYAKAVSYEQQDCPYNVWLDAEYTRRLHRNSVPALPTVHFSGRCEQYIPKRPHLLTLRAIVAVEVRFSLKEPGNSVSGTFTGVISED</sequence>
<comment type="caution">
    <text evidence="1">The sequence shown here is derived from an EMBL/GenBank/DDBJ whole genome shotgun (WGS) entry which is preliminary data.</text>
</comment>
<dbReference type="Proteomes" id="UP001604277">
    <property type="component" value="Unassembled WGS sequence"/>
</dbReference>
<reference evidence="2" key="1">
    <citation type="submission" date="2024-07" db="EMBL/GenBank/DDBJ databases">
        <title>Two chromosome-level genome assemblies of Korean endemic species Abeliophyllum distichum and Forsythia ovata (Oleaceae).</title>
        <authorList>
            <person name="Jang H."/>
        </authorList>
    </citation>
    <scope>NUCLEOTIDE SEQUENCE [LARGE SCALE GENOMIC DNA]</scope>
</reference>
<evidence type="ECO:0000313" key="2">
    <source>
        <dbReference type="Proteomes" id="UP001604277"/>
    </source>
</evidence>
<gene>
    <name evidence="1" type="ORF">Fot_35572</name>
</gene>
<evidence type="ECO:0000313" key="1">
    <source>
        <dbReference type="EMBL" id="KAL2501724.1"/>
    </source>
</evidence>
<dbReference type="AlphaFoldDB" id="A0ABD1SLX0"/>
<keyword evidence="2" id="KW-1185">Reference proteome</keyword>
<organism evidence="1 2">
    <name type="scientific">Forsythia ovata</name>
    <dbReference type="NCBI Taxonomy" id="205694"/>
    <lineage>
        <taxon>Eukaryota</taxon>
        <taxon>Viridiplantae</taxon>
        <taxon>Streptophyta</taxon>
        <taxon>Embryophyta</taxon>
        <taxon>Tracheophyta</taxon>
        <taxon>Spermatophyta</taxon>
        <taxon>Magnoliopsida</taxon>
        <taxon>eudicotyledons</taxon>
        <taxon>Gunneridae</taxon>
        <taxon>Pentapetalae</taxon>
        <taxon>asterids</taxon>
        <taxon>lamiids</taxon>
        <taxon>Lamiales</taxon>
        <taxon>Oleaceae</taxon>
        <taxon>Forsythieae</taxon>
        <taxon>Forsythia</taxon>
    </lineage>
</organism>